<comment type="caution">
    <text evidence="2">The sequence shown here is derived from an EMBL/GenBank/DDBJ whole genome shotgun (WGS) entry which is preliminary data.</text>
</comment>
<sequence>MRAALSVALESLALTTTRRKPQKVSSFSLCPTSTNKIRSSTPGIHRLGHKNQSTRQEFSRRRRPYPEDPLAKRGRDGPRPHEDCFSLTNKLARRVKISVQWRLFGLQLKTAWSKRKKSAAGARIEGGVASSACQQLMAIESDGEIGRILYFVFRYSRKKRRRRKQLWYIQLVSPFCMTEKKTVSASALGRINKALAEFNCRPIYH</sequence>
<dbReference type="AlphaFoldDB" id="A0A545UZD9"/>
<evidence type="ECO:0000313" key="3">
    <source>
        <dbReference type="Proteomes" id="UP000315783"/>
    </source>
</evidence>
<name>A0A545UZD9_9HYPO</name>
<organism evidence="2 3">
    <name type="scientific">Cordyceps javanica</name>
    <dbReference type="NCBI Taxonomy" id="43265"/>
    <lineage>
        <taxon>Eukaryota</taxon>
        <taxon>Fungi</taxon>
        <taxon>Dikarya</taxon>
        <taxon>Ascomycota</taxon>
        <taxon>Pezizomycotina</taxon>
        <taxon>Sordariomycetes</taxon>
        <taxon>Hypocreomycetidae</taxon>
        <taxon>Hypocreales</taxon>
        <taxon>Cordycipitaceae</taxon>
        <taxon>Cordyceps</taxon>
    </lineage>
</organism>
<proteinExistence type="predicted"/>
<feature type="compositionally biased region" description="Basic and acidic residues" evidence="1">
    <location>
        <begin position="64"/>
        <end position="82"/>
    </location>
</feature>
<reference evidence="2 3" key="1">
    <citation type="journal article" date="2019" name="Appl. Microbiol. Biotechnol.">
        <title>Genome sequence of Isaria javanica and comparative genome analysis insights into family S53 peptidase evolution in fungal entomopathogens.</title>
        <authorList>
            <person name="Lin R."/>
            <person name="Zhang X."/>
            <person name="Xin B."/>
            <person name="Zou M."/>
            <person name="Gao Y."/>
            <person name="Qin F."/>
            <person name="Hu Q."/>
            <person name="Xie B."/>
            <person name="Cheng X."/>
        </authorList>
    </citation>
    <scope>NUCLEOTIDE SEQUENCE [LARGE SCALE GENOMIC DNA]</scope>
    <source>
        <strain evidence="2 3">IJ1G</strain>
    </source>
</reference>
<feature type="region of interest" description="Disordered" evidence="1">
    <location>
        <begin position="38"/>
        <end position="82"/>
    </location>
</feature>
<dbReference type="Proteomes" id="UP000315783">
    <property type="component" value="Unassembled WGS sequence"/>
</dbReference>
<evidence type="ECO:0000313" key="2">
    <source>
        <dbReference type="EMBL" id="TQV94842.1"/>
    </source>
</evidence>
<dbReference type="EMBL" id="SPUK01000009">
    <property type="protein sequence ID" value="TQV94842.1"/>
    <property type="molecule type" value="Genomic_DNA"/>
</dbReference>
<evidence type="ECO:0000256" key="1">
    <source>
        <dbReference type="SAM" id="MobiDB-lite"/>
    </source>
</evidence>
<gene>
    <name evidence="2" type="ORF">IF1G_06853</name>
</gene>
<keyword evidence="3" id="KW-1185">Reference proteome</keyword>
<accession>A0A545UZD9</accession>
<protein>
    <submittedName>
        <fullName evidence="2">Uncharacterized protein</fullName>
    </submittedName>
</protein>